<dbReference type="EMBL" id="BARU01031802">
    <property type="protein sequence ID" value="GAH63863.1"/>
    <property type="molecule type" value="Genomic_DNA"/>
</dbReference>
<name>X1J255_9ZZZZ</name>
<evidence type="ECO:0008006" key="2">
    <source>
        <dbReference type="Google" id="ProtNLM"/>
    </source>
</evidence>
<reference evidence="1" key="1">
    <citation type="journal article" date="2014" name="Front. Microbiol.">
        <title>High frequency of phylogenetically diverse reductive dehalogenase-homologous genes in deep subseafloor sedimentary metagenomes.</title>
        <authorList>
            <person name="Kawai M."/>
            <person name="Futagami T."/>
            <person name="Toyoda A."/>
            <person name="Takaki Y."/>
            <person name="Nishi S."/>
            <person name="Hori S."/>
            <person name="Arai W."/>
            <person name="Tsubouchi T."/>
            <person name="Morono Y."/>
            <person name="Uchiyama I."/>
            <person name="Ito T."/>
            <person name="Fujiyama A."/>
            <person name="Inagaki F."/>
            <person name="Takami H."/>
        </authorList>
    </citation>
    <scope>NUCLEOTIDE SEQUENCE</scope>
    <source>
        <strain evidence="1">Expedition CK06-06</strain>
    </source>
</reference>
<sequence>HLLMPNSKVHKIEDSTNIVKRFGVIPYKDLVPLLKKGDLVFLEDDSDEPLKRGTVWKAARRLSELVGQKVVSSRVIYQIKDVKLEGYLFQVES</sequence>
<organism evidence="1">
    <name type="scientific">marine sediment metagenome</name>
    <dbReference type="NCBI Taxonomy" id="412755"/>
    <lineage>
        <taxon>unclassified sequences</taxon>
        <taxon>metagenomes</taxon>
        <taxon>ecological metagenomes</taxon>
    </lineage>
</organism>
<proteinExistence type="predicted"/>
<feature type="non-terminal residue" evidence="1">
    <location>
        <position position="1"/>
    </location>
</feature>
<evidence type="ECO:0000313" key="1">
    <source>
        <dbReference type="EMBL" id="GAH63863.1"/>
    </source>
</evidence>
<comment type="caution">
    <text evidence="1">The sequence shown here is derived from an EMBL/GenBank/DDBJ whole genome shotgun (WGS) entry which is preliminary data.</text>
</comment>
<gene>
    <name evidence="1" type="ORF">S03H2_50245</name>
</gene>
<accession>X1J255</accession>
<dbReference type="AlphaFoldDB" id="X1J255"/>
<protein>
    <recommendedName>
        <fullName evidence="2">PUA domain-containing protein</fullName>
    </recommendedName>
</protein>